<feature type="transmembrane region" description="Helical" evidence="6">
    <location>
        <begin position="441"/>
        <end position="464"/>
    </location>
</feature>
<evidence type="ECO:0000313" key="7">
    <source>
        <dbReference type="EMBL" id="MBS4202105.1"/>
    </source>
</evidence>
<comment type="similarity">
    <text evidence="2 4">Belongs to the GerABKA family.</text>
</comment>
<feature type="transmembrane region" description="Helical" evidence="6">
    <location>
        <begin position="411"/>
        <end position="429"/>
    </location>
</feature>
<evidence type="ECO:0000256" key="1">
    <source>
        <dbReference type="ARBA" id="ARBA00004141"/>
    </source>
</evidence>
<proteinExistence type="inferred from homology"/>
<keyword evidence="6" id="KW-0812">Transmembrane</keyword>
<evidence type="ECO:0000256" key="2">
    <source>
        <dbReference type="ARBA" id="ARBA00005278"/>
    </source>
</evidence>
<evidence type="ECO:0000256" key="6">
    <source>
        <dbReference type="SAM" id="Phobius"/>
    </source>
</evidence>
<evidence type="ECO:0000313" key="8">
    <source>
        <dbReference type="Proteomes" id="UP000682713"/>
    </source>
</evidence>
<feature type="compositionally biased region" description="Polar residues" evidence="5">
    <location>
        <begin position="507"/>
        <end position="516"/>
    </location>
</feature>
<evidence type="ECO:0000256" key="4">
    <source>
        <dbReference type="PIRNR" id="PIRNR005690"/>
    </source>
</evidence>
<feature type="region of interest" description="Disordered" evidence="5">
    <location>
        <begin position="507"/>
        <end position="527"/>
    </location>
</feature>
<keyword evidence="3 4" id="KW-0472">Membrane</keyword>
<dbReference type="PIRSF" id="PIRSF005690">
    <property type="entry name" value="GerBA"/>
    <property type="match status" value="1"/>
</dbReference>
<evidence type="ECO:0000256" key="5">
    <source>
        <dbReference type="SAM" id="MobiDB-lite"/>
    </source>
</evidence>
<comment type="subcellular location">
    <subcellularLocation>
        <location evidence="4">Cell membrane</location>
    </subcellularLocation>
    <subcellularLocation>
        <location evidence="1">Membrane</location>
        <topology evidence="1">Multi-pass membrane protein</topology>
    </subcellularLocation>
</comment>
<feature type="transmembrane region" description="Helical" evidence="6">
    <location>
        <begin position="275"/>
        <end position="296"/>
    </location>
</feature>
<dbReference type="Proteomes" id="UP000682713">
    <property type="component" value="Unassembled WGS sequence"/>
</dbReference>
<sequence>MIYRYGGICLIRNVNKLFKASKKEKQQPSKPQDVLQNNMDENIEKFRSIYDNCFDVVFRSFLLFEKKLAIIIYIDGLSDLEGIEEYVLTPLMKNQANQQQPIEELLYNKLAVSKIKKVQLFADCIESISSGNPILLIDGENYAFSLGLAKWEKRSIEEPEGESSIKGPREGFVESLGINTSLIRRIIKSPALKIQTMKIGTYTKTTVAITYVEGLVDKTLITEVKNRLNRINIDGILESEYIEELIEDNPFSPFPQFLSTERPDVVCANLLEGRVGILVEGTPFTIIAPITFFSLMQTQEDYYQRYMISTLIRWLRYTFAGISLFLPSVYVAITTFHQEMIPGTLLFSIAAARETVPFPALVEVFLMEITFEALREAGIRLPKQIGSAISIVGALVIGQAAVQAGLVSTPMVIVVAITGIASFLIPRYIAGIAIRMLRFPIILLGGTLGLLGIMLGIIAIAIHLCSLRSLGVPYLSPLAPIQKREVKSVLWRSPFWMMDTRPHFTGNYNKYRQSPNLKPGPNKGGDS</sequence>
<gene>
    <name evidence="7" type="ORF">KHA93_21075</name>
</gene>
<dbReference type="EMBL" id="JAGYPJ010000001">
    <property type="protein sequence ID" value="MBS4202105.1"/>
    <property type="molecule type" value="Genomic_DNA"/>
</dbReference>
<keyword evidence="6" id="KW-1133">Transmembrane helix</keyword>
<reference evidence="7 8" key="1">
    <citation type="submission" date="2021-05" db="EMBL/GenBank/DDBJ databases">
        <title>Novel Bacillus species.</title>
        <authorList>
            <person name="Liu G."/>
        </authorList>
    </citation>
    <scope>NUCLEOTIDE SEQUENCE [LARGE SCALE GENOMIC DNA]</scope>
    <source>
        <strain evidence="7 8">FJAT-49732</strain>
    </source>
</reference>
<dbReference type="Pfam" id="PF03323">
    <property type="entry name" value="GerA"/>
    <property type="match status" value="1"/>
</dbReference>
<dbReference type="PANTHER" id="PTHR22550">
    <property type="entry name" value="SPORE GERMINATION PROTEIN"/>
    <property type="match status" value="1"/>
</dbReference>
<name>A0A942TQX9_9BACI</name>
<dbReference type="PANTHER" id="PTHR22550:SF5">
    <property type="entry name" value="LEUCINE ZIPPER PROTEIN 4"/>
    <property type="match status" value="1"/>
</dbReference>
<dbReference type="GO" id="GO:0009847">
    <property type="term" value="P:spore germination"/>
    <property type="evidence" value="ECO:0007669"/>
    <property type="project" value="UniProtKB-UniRule"/>
</dbReference>
<dbReference type="AlphaFoldDB" id="A0A942TQX9"/>
<feature type="transmembrane region" description="Helical" evidence="6">
    <location>
        <begin position="386"/>
        <end position="405"/>
    </location>
</feature>
<evidence type="ECO:0000256" key="3">
    <source>
        <dbReference type="ARBA" id="ARBA00023136"/>
    </source>
</evidence>
<dbReference type="InterPro" id="IPR050768">
    <property type="entry name" value="UPF0353/GerABKA_families"/>
</dbReference>
<dbReference type="InterPro" id="IPR004995">
    <property type="entry name" value="Spore_Ger"/>
</dbReference>
<accession>A0A942TQX9</accession>
<organism evidence="7 8">
    <name type="scientific">Lederbergia citrisecunda</name>
    <dbReference type="NCBI Taxonomy" id="2833583"/>
    <lineage>
        <taxon>Bacteria</taxon>
        <taxon>Bacillati</taxon>
        <taxon>Bacillota</taxon>
        <taxon>Bacilli</taxon>
        <taxon>Bacillales</taxon>
        <taxon>Bacillaceae</taxon>
        <taxon>Lederbergia</taxon>
    </lineage>
</organism>
<keyword evidence="8" id="KW-1185">Reference proteome</keyword>
<comment type="caution">
    <text evidence="7">The sequence shown here is derived from an EMBL/GenBank/DDBJ whole genome shotgun (WGS) entry which is preliminary data.</text>
</comment>
<dbReference type="GO" id="GO:0005886">
    <property type="term" value="C:plasma membrane"/>
    <property type="evidence" value="ECO:0007669"/>
    <property type="project" value="UniProtKB-SubCell"/>
</dbReference>
<feature type="transmembrane region" description="Helical" evidence="6">
    <location>
        <begin position="317"/>
        <end position="336"/>
    </location>
</feature>
<protein>
    <submittedName>
        <fullName evidence="7">Spore germination protein</fullName>
    </submittedName>
</protein>